<gene>
    <name evidence="1" type="ORF">SS50377_22354</name>
</gene>
<dbReference type="GeneID" id="94296377"/>
<protein>
    <submittedName>
        <fullName evidence="1">Uncharacterized protein</fullName>
    </submittedName>
</protein>
<sequence length="578" mass="67110">MQFPAEIEKKKVGAHADRVSINILEVRILNLILYYKYEDIFAVKMSAYSPERRTGFNTLYQQYLKDPEKQYYIKLLQYQQCDENLLWIVDNLVAATAPLDETREVFEKFYKILSDNLIKVTKSMQYNSLEFIYAQKPPTVVRDIISMCAYLQIDIQSPYVWLSLVALSLGLPSGWSYDDDTGEYICLKNEERTTVHPSDYILKEWKDRQIQQTGHQILVKLTEQEQFKVGPSFIVVYDFKDMRTKFVGKMDMFQPDLISIPILDEENINYQINNHIELAGALIEANELVFQGASGDVTLLQDRGVDSEINTVQETYNIMIQQNEQKAKSKFVKQFGYNKQRLLQNDQEHYLLKLQQSLLPDVLLDKNFIISKLLPPQPSQSRFLAYQLIDKRKYQLIFAQSTQLVNPVVSQLANVENQHQIRLTVYITNPNHTQNQQLQLSTTNASKFDQSMTPQLTVFNDLNGYVYPFETHAELPSLYDFYIGKSVSCRGINFILTQNDPKSQEWFTSCGKILKQMCEFIYDKKSKKKVTMPRFDQVFTGREAMSIAIEKLIKYFYACRLNGIEVHADELAAEALTG</sequence>
<proteinExistence type="predicted"/>
<organism evidence="1 2">
    <name type="scientific">Spironucleus salmonicida</name>
    <dbReference type="NCBI Taxonomy" id="348837"/>
    <lineage>
        <taxon>Eukaryota</taxon>
        <taxon>Metamonada</taxon>
        <taxon>Diplomonadida</taxon>
        <taxon>Hexamitidae</taxon>
        <taxon>Hexamitinae</taxon>
        <taxon>Spironucleus</taxon>
    </lineage>
</organism>
<reference evidence="1 2" key="1">
    <citation type="journal article" date="2014" name="PLoS Genet.">
        <title>The Genome of Spironucleus salmonicida Highlights a Fish Pathogen Adapted to Fluctuating Environments.</title>
        <authorList>
            <person name="Xu F."/>
            <person name="Jerlstrom-Hultqvist J."/>
            <person name="Einarsson E."/>
            <person name="Astvaldsson A."/>
            <person name="Svard S.G."/>
            <person name="Andersson J.O."/>
        </authorList>
    </citation>
    <scope>NUCLEOTIDE SEQUENCE [LARGE SCALE GENOMIC DNA]</scope>
    <source>
        <strain evidence="1 2">ATCC 50377</strain>
    </source>
</reference>
<dbReference type="Proteomes" id="UP000018208">
    <property type="component" value="Unassembled WGS sequence"/>
</dbReference>
<dbReference type="EMBL" id="AUWU02000003">
    <property type="protein sequence ID" value="KAH0574739.1"/>
    <property type="molecule type" value="Genomic_DNA"/>
</dbReference>
<name>A0A9P8LUB6_9EUKA</name>
<accession>A0A9P8LUB6</accession>
<evidence type="ECO:0000313" key="1">
    <source>
        <dbReference type="EMBL" id="KAH0574739.1"/>
    </source>
</evidence>
<dbReference type="KEGG" id="ssao:94296377"/>
<dbReference type="AlphaFoldDB" id="A0A9P8LUB6"/>
<comment type="caution">
    <text evidence="1">The sequence shown here is derived from an EMBL/GenBank/DDBJ whole genome shotgun (WGS) entry which is preliminary data.</text>
</comment>
<keyword evidence="2" id="KW-1185">Reference proteome</keyword>
<evidence type="ECO:0000313" key="2">
    <source>
        <dbReference type="Proteomes" id="UP000018208"/>
    </source>
</evidence>
<dbReference type="RefSeq" id="XP_067765512.1">
    <property type="nucleotide sequence ID" value="XM_067906244.1"/>
</dbReference>
<dbReference type="OrthoDB" id="6344460at2759"/>